<comment type="caution">
    <text evidence="2">The sequence shown here is derived from an EMBL/GenBank/DDBJ whole genome shotgun (WGS) entry which is preliminary data.</text>
</comment>
<reference evidence="2 3" key="1">
    <citation type="submission" date="2019-08" db="EMBL/GenBank/DDBJ databases">
        <title>Actinomadura sp. nov. CYP1-5 isolated from mountain soil.</title>
        <authorList>
            <person name="Songsumanus A."/>
            <person name="Kuncharoen N."/>
            <person name="Kudo T."/>
            <person name="Yuki M."/>
            <person name="Igarashi Y."/>
            <person name="Tanasupawat S."/>
        </authorList>
    </citation>
    <scope>NUCLEOTIDE SEQUENCE [LARGE SCALE GENOMIC DNA]</scope>
    <source>
        <strain evidence="2 3">GKU157</strain>
    </source>
</reference>
<organism evidence="2 3">
    <name type="scientific">Actinomadura syzygii</name>
    <dbReference type="NCBI Taxonomy" id="1427538"/>
    <lineage>
        <taxon>Bacteria</taxon>
        <taxon>Bacillati</taxon>
        <taxon>Actinomycetota</taxon>
        <taxon>Actinomycetes</taxon>
        <taxon>Streptosporangiales</taxon>
        <taxon>Thermomonosporaceae</taxon>
        <taxon>Actinomadura</taxon>
    </lineage>
</organism>
<dbReference type="SUPFAM" id="SSF46955">
    <property type="entry name" value="Putative DNA-binding domain"/>
    <property type="match status" value="1"/>
</dbReference>
<sequence length="80" mass="9017">MTETLELHNVAGLLLGGWYTTEELAEIIGVDPSTLRRWRTASPVQGPPFVRLSGAVTRYSAVDVQRWLMSHRIDPQEPSR</sequence>
<keyword evidence="3" id="KW-1185">Reference proteome</keyword>
<gene>
    <name evidence="2" type="ORF">FXF65_10755</name>
</gene>
<dbReference type="RefSeq" id="WP_148349617.1">
    <property type="nucleotide sequence ID" value="NZ_JBHSBF010000009.1"/>
</dbReference>
<name>A0A5D0UB91_9ACTN</name>
<evidence type="ECO:0000313" key="3">
    <source>
        <dbReference type="Proteomes" id="UP000322634"/>
    </source>
</evidence>
<dbReference type="Pfam" id="PF12728">
    <property type="entry name" value="HTH_17"/>
    <property type="match status" value="1"/>
</dbReference>
<accession>A0A5D0UB91</accession>
<dbReference type="InterPro" id="IPR009061">
    <property type="entry name" value="DNA-bd_dom_put_sf"/>
</dbReference>
<dbReference type="InterPro" id="IPR041657">
    <property type="entry name" value="HTH_17"/>
</dbReference>
<evidence type="ECO:0000259" key="1">
    <source>
        <dbReference type="Pfam" id="PF12728"/>
    </source>
</evidence>
<feature type="domain" description="Helix-turn-helix" evidence="1">
    <location>
        <begin position="18"/>
        <end position="71"/>
    </location>
</feature>
<evidence type="ECO:0000313" key="2">
    <source>
        <dbReference type="EMBL" id="TYC15821.1"/>
    </source>
</evidence>
<dbReference type="Gene3D" id="1.10.10.10">
    <property type="entry name" value="Winged helix-like DNA-binding domain superfamily/Winged helix DNA-binding domain"/>
    <property type="match status" value="1"/>
</dbReference>
<dbReference type="AlphaFoldDB" id="A0A5D0UB91"/>
<dbReference type="EMBL" id="VSFF01000004">
    <property type="protein sequence ID" value="TYC15821.1"/>
    <property type="molecule type" value="Genomic_DNA"/>
</dbReference>
<dbReference type="Proteomes" id="UP000322634">
    <property type="component" value="Unassembled WGS sequence"/>
</dbReference>
<dbReference type="OrthoDB" id="3297680at2"/>
<dbReference type="InterPro" id="IPR036388">
    <property type="entry name" value="WH-like_DNA-bd_sf"/>
</dbReference>
<proteinExistence type="predicted"/>
<protein>
    <submittedName>
        <fullName evidence="2">Helix-turn-helix domain-containing protein</fullName>
    </submittedName>
</protein>